<evidence type="ECO:0000259" key="1">
    <source>
        <dbReference type="PROSITE" id="PS50801"/>
    </source>
</evidence>
<organism evidence="2 3">
    <name type="scientific">Leptospira wolffii</name>
    <dbReference type="NCBI Taxonomy" id="409998"/>
    <lineage>
        <taxon>Bacteria</taxon>
        <taxon>Pseudomonadati</taxon>
        <taxon>Spirochaetota</taxon>
        <taxon>Spirochaetia</taxon>
        <taxon>Leptospirales</taxon>
        <taxon>Leptospiraceae</taxon>
        <taxon>Leptospira</taxon>
    </lineage>
</organism>
<protein>
    <submittedName>
        <fullName evidence="2">STAS domain-containing protein</fullName>
    </submittedName>
</protein>
<dbReference type="SUPFAM" id="SSF52091">
    <property type="entry name" value="SpoIIaa-like"/>
    <property type="match status" value="1"/>
</dbReference>
<dbReference type="PROSITE" id="PS50801">
    <property type="entry name" value="STAS"/>
    <property type="match status" value="1"/>
</dbReference>
<gene>
    <name evidence="2" type="ORF">ACE5IX_04450</name>
</gene>
<reference evidence="2 3" key="1">
    <citation type="submission" date="2024-09" db="EMBL/GenBank/DDBJ databases">
        <title>Taxonomic and Genotyping Characterization of Leptospira Strains isolated from Multiple Sources in Colombia highlights the importance of intermediate species.</title>
        <authorList>
            <person name="Torres Higuera L."/>
            <person name="Rojas Tapias D."/>
            <person name="Jimenez Velasquez S."/>
            <person name="Renjifo Ibanez C."/>
        </authorList>
    </citation>
    <scope>NUCLEOTIDE SEQUENCE [LARGE SCALE GENOMIC DNA]</scope>
    <source>
        <strain evidence="2 3">Lep080</strain>
    </source>
</reference>
<proteinExistence type="predicted"/>
<dbReference type="EMBL" id="JBHILJ010000001">
    <property type="protein sequence ID" value="MFB5735743.1"/>
    <property type="molecule type" value="Genomic_DNA"/>
</dbReference>
<dbReference type="CDD" id="cd07043">
    <property type="entry name" value="STAS_anti-anti-sigma_factors"/>
    <property type="match status" value="1"/>
</dbReference>
<dbReference type="RefSeq" id="WP_210414485.1">
    <property type="nucleotide sequence ID" value="NZ_JBHILI010000001.1"/>
</dbReference>
<sequence>MSQSEPILIQVNYDILNGDHEDLRAFLNSHLEGNPSSVILDLSDIQVLTSVALGSLVAFANRLKGQGISLETINVGDKLLEIIKLVALDQALGIR</sequence>
<keyword evidence="3" id="KW-1185">Reference proteome</keyword>
<evidence type="ECO:0000313" key="3">
    <source>
        <dbReference type="Proteomes" id="UP001580391"/>
    </source>
</evidence>
<evidence type="ECO:0000313" key="2">
    <source>
        <dbReference type="EMBL" id="MFB5735743.1"/>
    </source>
</evidence>
<dbReference type="InterPro" id="IPR036513">
    <property type="entry name" value="STAS_dom_sf"/>
</dbReference>
<accession>A0ABV5BKB7</accession>
<comment type="caution">
    <text evidence="2">The sequence shown here is derived from an EMBL/GenBank/DDBJ whole genome shotgun (WGS) entry which is preliminary data.</text>
</comment>
<feature type="domain" description="STAS" evidence="1">
    <location>
        <begin position="1"/>
        <end position="95"/>
    </location>
</feature>
<name>A0ABV5BKB7_9LEPT</name>
<dbReference type="Gene3D" id="3.30.750.24">
    <property type="entry name" value="STAS domain"/>
    <property type="match status" value="1"/>
</dbReference>
<dbReference type="Pfam" id="PF01740">
    <property type="entry name" value="STAS"/>
    <property type="match status" value="1"/>
</dbReference>
<dbReference type="InterPro" id="IPR002645">
    <property type="entry name" value="STAS_dom"/>
</dbReference>
<dbReference type="Proteomes" id="UP001580391">
    <property type="component" value="Unassembled WGS sequence"/>
</dbReference>